<dbReference type="SUPFAM" id="SSF56436">
    <property type="entry name" value="C-type lectin-like"/>
    <property type="match status" value="1"/>
</dbReference>
<keyword evidence="1" id="KW-1133">Transmembrane helix</keyword>
<evidence type="ECO:0000313" key="4">
    <source>
        <dbReference type="EMBL" id="CAC5393799.1"/>
    </source>
</evidence>
<keyword evidence="1" id="KW-0472">Membrane</keyword>
<dbReference type="PROSITE" id="PS50041">
    <property type="entry name" value="C_TYPE_LECTIN_2"/>
    <property type="match status" value="1"/>
</dbReference>
<dbReference type="InterPro" id="IPR016186">
    <property type="entry name" value="C-type_lectin-like/link_sf"/>
</dbReference>
<dbReference type="InterPro" id="IPR050111">
    <property type="entry name" value="C-type_lectin/snaclec_domain"/>
</dbReference>
<keyword evidence="1" id="KW-0812">Transmembrane</keyword>
<evidence type="ECO:0000256" key="2">
    <source>
        <dbReference type="SAM" id="SignalP"/>
    </source>
</evidence>
<dbReference type="AlphaFoldDB" id="A0A6J8CEW7"/>
<dbReference type="CDD" id="cd00037">
    <property type="entry name" value="CLECT"/>
    <property type="match status" value="1"/>
</dbReference>
<dbReference type="Pfam" id="PF00059">
    <property type="entry name" value="Lectin_C"/>
    <property type="match status" value="1"/>
</dbReference>
<feature type="transmembrane region" description="Helical" evidence="1">
    <location>
        <begin position="272"/>
        <end position="294"/>
    </location>
</feature>
<gene>
    <name evidence="4" type="ORF">MCOR_28616</name>
</gene>
<evidence type="ECO:0000313" key="5">
    <source>
        <dbReference type="Proteomes" id="UP000507470"/>
    </source>
</evidence>
<organism evidence="4 5">
    <name type="scientific">Mytilus coruscus</name>
    <name type="common">Sea mussel</name>
    <dbReference type="NCBI Taxonomy" id="42192"/>
    <lineage>
        <taxon>Eukaryota</taxon>
        <taxon>Metazoa</taxon>
        <taxon>Spiralia</taxon>
        <taxon>Lophotrochozoa</taxon>
        <taxon>Mollusca</taxon>
        <taxon>Bivalvia</taxon>
        <taxon>Autobranchia</taxon>
        <taxon>Pteriomorphia</taxon>
        <taxon>Mytilida</taxon>
        <taxon>Mytiloidea</taxon>
        <taxon>Mytilidae</taxon>
        <taxon>Mytilinae</taxon>
        <taxon>Mytilus</taxon>
    </lineage>
</organism>
<reference evidence="4 5" key="1">
    <citation type="submission" date="2020-06" db="EMBL/GenBank/DDBJ databases">
        <authorList>
            <person name="Li R."/>
            <person name="Bekaert M."/>
        </authorList>
    </citation>
    <scope>NUCLEOTIDE SEQUENCE [LARGE SCALE GENOMIC DNA]</scope>
    <source>
        <strain evidence="5">wild</strain>
    </source>
</reference>
<dbReference type="Proteomes" id="UP000507470">
    <property type="component" value="Unassembled WGS sequence"/>
</dbReference>
<evidence type="ECO:0000259" key="3">
    <source>
        <dbReference type="PROSITE" id="PS50041"/>
    </source>
</evidence>
<sequence>MEYLQYIFIVIVMLYNSVGVSSESCQPIVDSLRKYGYVYTYNDVCYVFLNHEKTWVDARHRCEAWGGDLVHIPDRGTMNFIKGVMDNQLRWRNNGVWIGLHNRGSGGWRWTTGQPQTFNYWDSGQPSKTFGFISFEDCACMRRGDGWRWHDYMCDNGMFTYKYICQFRMLPTTTTTTTTTAKPTTTTITTITTTTTTKTSTSIARSRTVTSNSVMNLLNPVYNKPTETSTANTVDGVIIKGYPADSSVGIQVAKNIERSRQGQGLSDGSKGVIIGLVLGGFIVLVIVCMGFILFRRRRKRKRESDNLVVQFENTDYMQGYTQGYSPVSQNEANGHVPNGTRPESHIYMDTNERNRLYEQMTKEVDHGVNNYDKLKPKGACAEATQGYTDECEESDLKKERVNLPEESDGSKLNNDNEYIDMAANRPKLTNLEANTRRVEKQNNLQQSQPLYSNENFHRERLQTPTEDELEILDYEESTPLDNGQLQVLDYEESTNKKVDPLYDTIH</sequence>
<feature type="domain" description="C-type lectin" evidence="3">
    <location>
        <begin position="41"/>
        <end position="155"/>
    </location>
</feature>
<name>A0A6J8CEW7_MYTCO</name>
<dbReference type="EMBL" id="CACVKT020005208">
    <property type="protein sequence ID" value="CAC5393799.1"/>
    <property type="molecule type" value="Genomic_DNA"/>
</dbReference>
<protein>
    <recommendedName>
        <fullName evidence="3">C-type lectin domain-containing protein</fullName>
    </recommendedName>
</protein>
<keyword evidence="5" id="KW-1185">Reference proteome</keyword>
<dbReference type="OrthoDB" id="418245at2759"/>
<dbReference type="Gene3D" id="3.10.100.10">
    <property type="entry name" value="Mannose-Binding Protein A, subunit A"/>
    <property type="match status" value="1"/>
</dbReference>
<dbReference type="InterPro" id="IPR016187">
    <property type="entry name" value="CTDL_fold"/>
</dbReference>
<dbReference type="InterPro" id="IPR001304">
    <property type="entry name" value="C-type_lectin-like"/>
</dbReference>
<feature type="chain" id="PRO_5027065159" description="C-type lectin domain-containing protein" evidence="2">
    <location>
        <begin position="23"/>
        <end position="506"/>
    </location>
</feature>
<feature type="signal peptide" evidence="2">
    <location>
        <begin position="1"/>
        <end position="22"/>
    </location>
</feature>
<proteinExistence type="predicted"/>
<accession>A0A6J8CEW7</accession>
<evidence type="ECO:0000256" key="1">
    <source>
        <dbReference type="SAM" id="Phobius"/>
    </source>
</evidence>
<dbReference type="SMART" id="SM00034">
    <property type="entry name" value="CLECT"/>
    <property type="match status" value="1"/>
</dbReference>
<dbReference type="PANTHER" id="PTHR22803">
    <property type="entry name" value="MANNOSE, PHOSPHOLIPASE, LECTIN RECEPTOR RELATED"/>
    <property type="match status" value="1"/>
</dbReference>
<keyword evidence="2" id="KW-0732">Signal</keyword>